<gene>
    <name evidence="3" type="ORF">PMA4326_021850</name>
</gene>
<dbReference type="GO" id="GO:0004190">
    <property type="term" value="F:aspartic-type endopeptidase activity"/>
    <property type="evidence" value="ECO:0007669"/>
    <property type="project" value="InterPro"/>
</dbReference>
<dbReference type="AlphaFoldDB" id="A0A8T8C5N0"/>
<dbReference type="Pfam" id="PF00077">
    <property type="entry name" value="RVP"/>
    <property type="match status" value="1"/>
</dbReference>
<dbReference type="InterPro" id="IPR018061">
    <property type="entry name" value="Retropepsins"/>
</dbReference>
<feature type="domain" description="Peptidase A2" evidence="2">
    <location>
        <begin position="53"/>
        <end position="89"/>
    </location>
</feature>
<evidence type="ECO:0000259" key="2">
    <source>
        <dbReference type="PROSITE" id="PS50175"/>
    </source>
</evidence>
<dbReference type="Proteomes" id="UP000003811">
    <property type="component" value="Chromosome"/>
</dbReference>
<keyword evidence="1" id="KW-0378">Hydrolase</keyword>
<protein>
    <recommendedName>
        <fullName evidence="2">Peptidase A2 domain-containing protein</fullName>
    </recommendedName>
</protein>
<reference evidence="3 4" key="1">
    <citation type="journal article" date="2011" name="PLoS Pathog.">
        <title>Dynamic evolution of pathogenicity revealed by sequencing and comparative genomics of 19 Pseudomonas syringae isolates.</title>
        <authorList>
            <person name="Baltrus D.A."/>
            <person name="Nishimura M.T."/>
            <person name="Romanchuk A."/>
            <person name="Chang J.H."/>
            <person name="Mukhtar M.S."/>
            <person name="Cherkis K."/>
            <person name="Roach J."/>
            <person name="Grant S.R."/>
            <person name="Jones C.D."/>
            <person name="Dangl J.L."/>
        </authorList>
    </citation>
    <scope>NUCLEOTIDE SEQUENCE [LARGE SCALE GENOMIC DNA]</scope>
    <source>
        <strain evidence="3 4">ES4326</strain>
    </source>
</reference>
<dbReference type="SUPFAM" id="SSF50630">
    <property type="entry name" value="Acid proteases"/>
    <property type="match status" value="1"/>
</dbReference>
<evidence type="ECO:0000313" key="3">
    <source>
        <dbReference type="EMBL" id="QHE98982.1"/>
    </source>
</evidence>
<dbReference type="InterPro" id="IPR001995">
    <property type="entry name" value="Peptidase_A2_cat"/>
</dbReference>
<dbReference type="EMBL" id="CP047260">
    <property type="protein sequence ID" value="QHE98982.1"/>
    <property type="molecule type" value="Genomic_DNA"/>
</dbReference>
<sequence>MRPRSVVDDNVIKIRFLNQDGSLSITPLEIDLIPVIEVEVSQASSTGVRTFTALALVDTGADHRVIDKSFAEECKFLSAGTTTSSGIGGFARDINFYWLEYHVTTNGNKHNLSGNFVAPSLTETGRKYQLILGMSFLKKGRLIMDFQADDYFFELDPT</sequence>
<evidence type="ECO:0000313" key="4">
    <source>
        <dbReference type="Proteomes" id="UP000003811"/>
    </source>
</evidence>
<name>A0A8T8C5N0_PSEYM</name>
<dbReference type="InterPro" id="IPR021109">
    <property type="entry name" value="Peptidase_aspartic_dom_sf"/>
</dbReference>
<accession>A0A8T8C5N0</accession>
<dbReference type="PROSITE" id="PS50175">
    <property type="entry name" value="ASP_PROT_RETROV"/>
    <property type="match status" value="1"/>
</dbReference>
<dbReference type="RefSeq" id="WP_007249055.1">
    <property type="nucleotide sequence ID" value="NZ_CP047260.1"/>
</dbReference>
<proteinExistence type="predicted"/>
<dbReference type="Gene3D" id="2.40.70.10">
    <property type="entry name" value="Acid Proteases"/>
    <property type="match status" value="1"/>
</dbReference>
<organism evidence="3 4">
    <name type="scientific">Pseudomonas syringae pv. maculicola str. ES4326</name>
    <dbReference type="NCBI Taxonomy" id="629265"/>
    <lineage>
        <taxon>Bacteria</taxon>
        <taxon>Pseudomonadati</taxon>
        <taxon>Pseudomonadota</taxon>
        <taxon>Gammaproteobacteria</taxon>
        <taxon>Pseudomonadales</taxon>
        <taxon>Pseudomonadaceae</taxon>
        <taxon>Pseudomonas</taxon>
    </lineage>
</organism>
<dbReference type="GO" id="GO:0006508">
    <property type="term" value="P:proteolysis"/>
    <property type="evidence" value="ECO:0007669"/>
    <property type="project" value="InterPro"/>
</dbReference>
<evidence type="ECO:0000256" key="1">
    <source>
        <dbReference type="ARBA" id="ARBA00022801"/>
    </source>
</evidence>